<organism evidence="1 2">
    <name type="scientific">Nocardia salmonicida</name>
    <dbReference type="NCBI Taxonomy" id="53431"/>
    <lineage>
        <taxon>Bacteria</taxon>
        <taxon>Bacillati</taxon>
        <taxon>Actinomycetota</taxon>
        <taxon>Actinomycetes</taxon>
        <taxon>Mycobacteriales</taxon>
        <taxon>Nocardiaceae</taxon>
        <taxon>Nocardia</taxon>
    </lineage>
</organism>
<protein>
    <submittedName>
        <fullName evidence="1">DUF1048 domain-containing protein</fullName>
    </submittedName>
</protein>
<gene>
    <name evidence="1" type="ORF">OG308_23500</name>
</gene>
<evidence type="ECO:0000313" key="2">
    <source>
        <dbReference type="Proteomes" id="UP001621418"/>
    </source>
</evidence>
<dbReference type="RefSeq" id="WP_328663030.1">
    <property type="nucleotide sequence ID" value="NZ_CP108014.1"/>
</dbReference>
<name>A0ABZ1N2S6_9NOCA</name>
<dbReference type="GeneID" id="91377132"/>
<dbReference type="InterPro" id="IPR008316">
    <property type="entry name" value="UCP029876"/>
</dbReference>
<dbReference type="Pfam" id="PF06304">
    <property type="entry name" value="DUF1048"/>
    <property type="match status" value="1"/>
</dbReference>
<reference evidence="1 2" key="1">
    <citation type="submission" date="2022-10" db="EMBL/GenBank/DDBJ databases">
        <title>The complete genomes of actinobacterial strains from the NBC collection.</title>
        <authorList>
            <person name="Joergensen T.S."/>
            <person name="Alvarez Arevalo M."/>
            <person name="Sterndorff E.B."/>
            <person name="Faurdal D."/>
            <person name="Vuksanovic O."/>
            <person name="Mourched A.-S."/>
            <person name="Charusanti P."/>
            <person name="Shaw S."/>
            <person name="Blin K."/>
            <person name="Weber T."/>
        </authorList>
    </citation>
    <scope>NUCLEOTIDE SEQUENCE [LARGE SCALE GENOMIC DNA]</scope>
    <source>
        <strain evidence="1 2">NBC_01413</strain>
    </source>
</reference>
<dbReference type="EMBL" id="CP109527">
    <property type="protein sequence ID" value="WTY34272.1"/>
    <property type="molecule type" value="Genomic_DNA"/>
</dbReference>
<evidence type="ECO:0000313" key="1">
    <source>
        <dbReference type="EMBL" id="WTY34272.1"/>
    </source>
</evidence>
<keyword evidence="2" id="KW-1185">Reference proteome</keyword>
<proteinExistence type="predicted"/>
<dbReference type="Gene3D" id="1.10.1900.10">
    <property type="entry name" value="c-terminal domain of poly(a) binding protein"/>
    <property type="match status" value="1"/>
</dbReference>
<dbReference type="Proteomes" id="UP001621418">
    <property type="component" value="Chromosome"/>
</dbReference>
<dbReference type="SUPFAM" id="SSF158560">
    <property type="entry name" value="BH3980-like"/>
    <property type="match status" value="1"/>
</dbReference>
<accession>A0ABZ1N2S6</accession>
<sequence length="125" mass="14506">MVKRWIEKVTGPFEDKRRYRQYKERVKQLPPSYRTTVEALDRYLMYRGAITNGDVLMEMAEDLADLFEQNAAAGVPVRAIVGEDPVEFAETFLANYSDGQWIDTERRRLTAAIERVEQEEEGGSR</sequence>